<dbReference type="InterPro" id="IPR042197">
    <property type="entry name" value="Apaf_helical"/>
</dbReference>
<dbReference type="SUPFAM" id="SSF52540">
    <property type="entry name" value="P-loop containing nucleoside triphosphate hydrolases"/>
    <property type="match status" value="1"/>
</dbReference>
<dbReference type="SUPFAM" id="SSF46785">
    <property type="entry name" value="Winged helix' DNA-binding domain"/>
    <property type="match status" value="1"/>
</dbReference>
<dbReference type="InterPro" id="IPR044974">
    <property type="entry name" value="Disease_R_plants"/>
</dbReference>
<dbReference type="Gene3D" id="1.10.8.430">
    <property type="entry name" value="Helical domain of apoptotic protease-activating factors"/>
    <property type="match status" value="1"/>
</dbReference>
<evidence type="ECO:0000259" key="7">
    <source>
        <dbReference type="Pfam" id="PF23282"/>
    </source>
</evidence>
<evidence type="ECO:0000256" key="2">
    <source>
        <dbReference type="ARBA" id="ARBA00022614"/>
    </source>
</evidence>
<dbReference type="PaxDb" id="4113-PGSC0003DMT400071795"/>
<evidence type="ECO:0000256" key="3">
    <source>
        <dbReference type="ARBA" id="ARBA00022737"/>
    </source>
</evidence>
<evidence type="ECO:0000259" key="6">
    <source>
        <dbReference type="Pfam" id="PF00931"/>
    </source>
</evidence>
<dbReference type="GO" id="GO:0016020">
    <property type="term" value="C:membrane"/>
    <property type="evidence" value="ECO:0007669"/>
    <property type="project" value="UniProtKB-SubCell"/>
</dbReference>
<dbReference type="InParanoid" id="M1CPB3"/>
<dbReference type="InterPro" id="IPR027417">
    <property type="entry name" value="P-loop_NTPase"/>
</dbReference>
<dbReference type="InterPro" id="IPR058192">
    <property type="entry name" value="WHD_ROQ1-like"/>
</dbReference>
<keyword evidence="2" id="KW-0433">Leucine-rich repeat</keyword>
<dbReference type="EnsemblPlants" id="PGSC0003DMT400071795">
    <property type="protein sequence ID" value="PGSC0003DMT400071795"/>
    <property type="gene ID" value="PGSC0003DMG400027932"/>
</dbReference>
<protein>
    <submittedName>
        <fullName evidence="8">NL27</fullName>
    </submittedName>
</protein>
<keyword evidence="3" id="KW-0677">Repeat</keyword>
<reference evidence="9" key="1">
    <citation type="journal article" date="2011" name="Nature">
        <title>Genome sequence and analysis of the tuber crop potato.</title>
        <authorList>
            <consortium name="The Potato Genome Sequencing Consortium"/>
        </authorList>
    </citation>
    <scope>NUCLEOTIDE SEQUENCE [LARGE SCALE GENOMIC DNA]</scope>
    <source>
        <strain evidence="9">cv. DM1-3 516 R44</strain>
    </source>
</reference>
<dbReference type="PANTHER" id="PTHR11017">
    <property type="entry name" value="LEUCINE-RICH REPEAT-CONTAINING PROTEIN"/>
    <property type="match status" value="1"/>
</dbReference>
<comment type="subcellular location">
    <subcellularLocation>
        <location evidence="1">Membrane</location>
        <topology evidence="1">Peripheral membrane protein</topology>
    </subcellularLocation>
</comment>
<evidence type="ECO:0000313" key="9">
    <source>
        <dbReference type="Proteomes" id="UP000011115"/>
    </source>
</evidence>
<dbReference type="Pfam" id="PF23282">
    <property type="entry name" value="WHD_ROQ1"/>
    <property type="match status" value="1"/>
</dbReference>
<evidence type="ECO:0000256" key="4">
    <source>
        <dbReference type="ARBA" id="ARBA00023054"/>
    </source>
</evidence>
<dbReference type="InterPro" id="IPR002182">
    <property type="entry name" value="NB-ARC"/>
</dbReference>
<dbReference type="Gene3D" id="3.40.50.300">
    <property type="entry name" value="P-loop containing nucleotide triphosphate hydrolases"/>
    <property type="match status" value="1"/>
</dbReference>
<proteinExistence type="predicted"/>
<dbReference type="GO" id="GO:0043531">
    <property type="term" value="F:ADP binding"/>
    <property type="evidence" value="ECO:0007669"/>
    <property type="project" value="InterPro"/>
</dbReference>
<evidence type="ECO:0000256" key="1">
    <source>
        <dbReference type="ARBA" id="ARBA00004170"/>
    </source>
</evidence>
<sequence length="226" mass="26368">MIARRLHFKKVVVVLDDIDHRDHLDYLAGNPNWYGNGIRIIATTRDKHLIETSDVINEVTTLVDHQAIKLFNQYAFVKKEVPDEYVEKLSMEVVHHAKGLPLALQVWGSLLHKRDITEWRSAMEEMKNNSNSEDVEKLRISYDRLETIQRDIFLDIACFLREKDKDYIMKILERCYSGANIGLRVLIDKSLVFISINNTIEMHDLIQEKGKYVVKMDKDSGEPSRI</sequence>
<dbReference type="PANTHER" id="PTHR11017:SF567">
    <property type="entry name" value="ADP-RIBOSYL CYCLASE_CYCLIC ADP-RIBOSE HYDROLASE"/>
    <property type="match status" value="1"/>
</dbReference>
<dbReference type="OMA" id="CFFINEN"/>
<dbReference type="InterPro" id="IPR036390">
    <property type="entry name" value="WH_DNA-bd_sf"/>
</dbReference>
<feature type="domain" description="Disease resistance protein Roq1-like winged-helix" evidence="7">
    <location>
        <begin position="149"/>
        <end position="215"/>
    </location>
</feature>
<evidence type="ECO:0000256" key="5">
    <source>
        <dbReference type="ARBA" id="ARBA00023136"/>
    </source>
</evidence>
<dbReference type="AlphaFoldDB" id="M1CPB3"/>
<keyword evidence="4" id="KW-0175">Coiled coil</keyword>
<evidence type="ECO:0000313" key="8">
    <source>
        <dbReference type="EnsemblPlants" id="PGSC0003DMT400071795"/>
    </source>
</evidence>
<dbReference type="Proteomes" id="UP000011115">
    <property type="component" value="Unassembled WGS sequence"/>
</dbReference>
<dbReference type="GO" id="GO:0006952">
    <property type="term" value="P:defense response"/>
    <property type="evidence" value="ECO:0007669"/>
    <property type="project" value="InterPro"/>
</dbReference>
<keyword evidence="9" id="KW-1185">Reference proteome</keyword>
<accession>M1CPB3</accession>
<reference evidence="8" key="2">
    <citation type="submission" date="2015-06" db="UniProtKB">
        <authorList>
            <consortium name="EnsemblPlants"/>
        </authorList>
    </citation>
    <scope>IDENTIFICATION</scope>
    <source>
        <strain evidence="8">DM1-3 516 R44</strain>
    </source>
</reference>
<dbReference type="Gramene" id="PGSC0003DMT400071795">
    <property type="protein sequence ID" value="PGSC0003DMT400071795"/>
    <property type="gene ID" value="PGSC0003DMG400027932"/>
</dbReference>
<name>M1CPB3_SOLTU</name>
<dbReference type="HOGENOM" id="CLU_001561_2_2_1"/>
<feature type="domain" description="NB-ARC" evidence="6">
    <location>
        <begin position="2"/>
        <end position="79"/>
    </location>
</feature>
<organism evidence="8 9">
    <name type="scientific">Solanum tuberosum</name>
    <name type="common">Potato</name>
    <dbReference type="NCBI Taxonomy" id="4113"/>
    <lineage>
        <taxon>Eukaryota</taxon>
        <taxon>Viridiplantae</taxon>
        <taxon>Streptophyta</taxon>
        <taxon>Embryophyta</taxon>
        <taxon>Tracheophyta</taxon>
        <taxon>Spermatophyta</taxon>
        <taxon>Magnoliopsida</taxon>
        <taxon>eudicotyledons</taxon>
        <taxon>Gunneridae</taxon>
        <taxon>Pentapetalae</taxon>
        <taxon>asterids</taxon>
        <taxon>lamiids</taxon>
        <taxon>Solanales</taxon>
        <taxon>Solanaceae</taxon>
        <taxon>Solanoideae</taxon>
        <taxon>Solaneae</taxon>
        <taxon>Solanum</taxon>
    </lineage>
</organism>
<dbReference type="PRINTS" id="PR00364">
    <property type="entry name" value="DISEASERSIST"/>
</dbReference>
<dbReference type="Pfam" id="PF00931">
    <property type="entry name" value="NB-ARC"/>
    <property type="match status" value="1"/>
</dbReference>
<keyword evidence="5" id="KW-0472">Membrane</keyword>
<dbReference type="GO" id="GO:0005524">
    <property type="term" value="F:ATP binding"/>
    <property type="evidence" value="ECO:0007669"/>
    <property type="project" value="UniProtKB-KW"/>
</dbReference>